<feature type="transmembrane region" description="Helical" evidence="6">
    <location>
        <begin position="75"/>
        <end position="95"/>
    </location>
</feature>
<organism evidence="7 8">
    <name type="scientific">Hyella patelloides LEGE 07179</name>
    <dbReference type="NCBI Taxonomy" id="945734"/>
    <lineage>
        <taxon>Bacteria</taxon>
        <taxon>Bacillati</taxon>
        <taxon>Cyanobacteriota</taxon>
        <taxon>Cyanophyceae</taxon>
        <taxon>Pleurocapsales</taxon>
        <taxon>Hyellaceae</taxon>
        <taxon>Hyella</taxon>
    </lineage>
</organism>
<gene>
    <name evidence="7" type="ORF">H1P_10040</name>
</gene>
<dbReference type="AlphaFoldDB" id="A0A563VIT1"/>
<dbReference type="InterPro" id="IPR037185">
    <property type="entry name" value="EmrE-like"/>
</dbReference>
<dbReference type="GO" id="GO:0005886">
    <property type="term" value="C:plasma membrane"/>
    <property type="evidence" value="ECO:0007669"/>
    <property type="project" value="UniProtKB-SubCell"/>
</dbReference>
<dbReference type="EMBL" id="CAACVJ010000001">
    <property type="protein sequence ID" value="VEP11255.1"/>
    <property type="molecule type" value="Genomic_DNA"/>
</dbReference>
<dbReference type="SUPFAM" id="SSF103481">
    <property type="entry name" value="Multidrug resistance efflux transporter EmrE"/>
    <property type="match status" value="1"/>
</dbReference>
<keyword evidence="3 6" id="KW-0812">Transmembrane</keyword>
<dbReference type="Gene3D" id="1.10.3730.20">
    <property type="match status" value="1"/>
</dbReference>
<dbReference type="InterPro" id="IPR000390">
    <property type="entry name" value="Small_drug/metabolite_transptr"/>
</dbReference>
<evidence type="ECO:0000313" key="7">
    <source>
        <dbReference type="EMBL" id="VEP11255.1"/>
    </source>
</evidence>
<evidence type="ECO:0000256" key="2">
    <source>
        <dbReference type="ARBA" id="ARBA00022475"/>
    </source>
</evidence>
<keyword evidence="5 6" id="KW-0472">Membrane</keyword>
<evidence type="ECO:0000256" key="4">
    <source>
        <dbReference type="ARBA" id="ARBA00022989"/>
    </source>
</evidence>
<keyword evidence="8" id="KW-1185">Reference proteome</keyword>
<dbReference type="PANTHER" id="PTHR30561:SF9">
    <property type="entry name" value="4-AMINO-4-DEOXY-L-ARABINOSE-PHOSPHOUNDECAPRENOL FLIPPASE SUBUNIT ARNF-RELATED"/>
    <property type="match status" value="1"/>
</dbReference>
<accession>A0A563VIT1</accession>
<dbReference type="GO" id="GO:0022857">
    <property type="term" value="F:transmembrane transporter activity"/>
    <property type="evidence" value="ECO:0007669"/>
    <property type="project" value="InterPro"/>
</dbReference>
<sequence length="120" mass="13307">MYHIYIFLTVILVVYSQLVMKWQVGMAGELPVGIIDKITFLIQILFRPWVISGLTATFLSGLTWMAAMTKFPINYAYPFTSLSFILILIGSSLFFHEVITIPKAIGTGFIVAGVIIASQG</sequence>
<protein>
    <submittedName>
        <fullName evidence="7">Membrane protein</fullName>
    </submittedName>
</protein>
<dbReference type="Proteomes" id="UP000320055">
    <property type="component" value="Unassembled WGS sequence"/>
</dbReference>
<feature type="transmembrane region" description="Helical" evidence="6">
    <location>
        <begin position="40"/>
        <end position="63"/>
    </location>
</feature>
<keyword evidence="2" id="KW-1003">Cell membrane</keyword>
<dbReference type="RefSeq" id="WP_144862928.1">
    <property type="nucleotide sequence ID" value="NZ_LR213766.1"/>
</dbReference>
<keyword evidence="4 6" id="KW-1133">Transmembrane helix</keyword>
<feature type="transmembrane region" description="Helical" evidence="6">
    <location>
        <begin position="101"/>
        <end position="118"/>
    </location>
</feature>
<evidence type="ECO:0000256" key="3">
    <source>
        <dbReference type="ARBA" id="ARBA00022692"/>
    </source>
</evidence>
<dbReference type="OrthoDB" id="517481at2"/>
<proteinExistence type="predicted"/>
<evidence type="ECO:0000256" key="6">
    <source>
        <dbReference type="SAM" id="Phobius"/>
    </source>
</evidence>
<reference evidence="7 8" key="1">
    <citation type="submission" date="2019-01" db="EMBL/GenBank/DDBJ databases">
        <authorList>
            <person name="Brito A."/>
        </authorList>
    </citation>
    <scope>NUCLEOTIDE SEQUENCE [LARGE SCALE GENOMIC DNA]</scope>
    <source>
        <strain evidence="7">1</strain>
    </source>
</reference>
<evidence type="ECO:0000313" key="8">
    <source>
        <dbReference type="Proteomes" id="UP000320055"/>
    </source>
</evidence>
<evidence type="ECO:0000256" key="1">
    <source>
        <dbReference type="ARBA" id="ARBA00004651"/>
    </source>
</evidence>
<comment type="subcellular location">
    <subcellularLocation>
        <location evidence="1">Cell membrane</location>
        <topology evidence="1">Multi-pass membrane protein</topology>
    </subcellularLocation>
</comment>
<evidence type="ECO:0000256" key="5">
    <source>
        <dbReference type="ARBA" id="ARBA00023136"/>
    </source>
</evidence>
<dbReference type="PANTHER" id="PTHR30561">
    <property type="entry name" value="SMR FAMILY PROTON-DEPENDENT DRUG EFFLUX TRANSPORTER SUGE"/>
    <property type="match status" value="1"/>
</dbReference>
<name>A0A563VIT1_9CYAN</name>